<protein>
    <submittedName>
        <fullName evidence="1">DUF1330 domain-containing protein</fullName>
    </submittedName>
</protein>
<gene>
    <name evidence="1" type="ORF">FGM00_12425</name>
</gene>
<sequence>MNENSYLEINIEQFNAFKQLPVNTPVVMLNLLKFKDVVTETGLSGEASYKEYMRQAAPFFAKANGEVLFLGKPRAMLIGPEDEYLWDKVLLIRYNTIVDFLAMVQAEGYPSHLRKQALEDSRLIHC</sequence>
<dbReference type="RefSeq" id="WP_138853219.1">
    <property type="nucleotide sequence ID" value="NZ_CP040710.1"/>
</dbReference>
<proteinExistence type="predicted"/>
<dbReference type="Gene3D" id="3.30.70.100">
    <property type="match status" value="1"/>
</dbReference>
<dbReference type="OrthoDB" id="8909581at2"/>
<reference evidence="1 2" key="1">
    <citation type="submission" date="2019-05" db="EMBL/GenBank/DDBJ databases">
        <title>Genome sequencing of F202Z8.</title>
        <authorList>
            <person name="Kwon Y.M."/>
        </authorList>
    </citation>
    <scope>NUCLEOTIDE SEQUENCE [LARGE SCALE GENOMIC DNA]</scope>
    <source>
        <strain evidence="1 2">F202Z8</strain>
    </source>
</reference>
<dbReference type="PANTHER" id="PTHR40257">
    <property type="match status" value="1"/>
</dbReference>
<dbReference type="InterPro" id="IPR011008">
    <property type="entry name" value="Dimeric_a/b-barrel"/>
</dbReference>
<dbReference type="Proteomes" id="UP000310017">
    <property type="component" value="Chromosome"/>
</dbReference>
<evidence type="ECO:0000313" key="1">
    <source>
        <dbReference type="EMBL" id="QCX00876.1"/>
    </source>
</evidence>
<dbReference type="AlphaFoldDB" id="A0A5B7SQI5"/>
<dbReference type="PANTHER" id="PTHR40257:SF1">
    <property type="entry name" value="DUF1330 DOMAIN-CONTAINING PROTEIN"/>
    <property type="match status" value="1"/>
</dbReference>
<organism evidence="1 2">
    <name type="scientific">Aggregatimonas sangjinii</name>
    <dbReference type="NCBI Taxonomy" id="2583587"/>
    <lineage>
        <taxon>Bacteria</taxon>
        <taxon>Pseudomonadati</taxon>
        <taxon>Bacteroidota</taxon>
        <taxon>Flavobacteriia</taxon>
        <taxon>Flavobacteriales</taxon>
        <taxon>Flavobacteriaceae</taxon>
        <taxon>Aggregatimonas</taxon>
    </lineage>
</organism>
<name>A0A5B7SQI5_9FLAO</name>
<dbReference type="SUPFAM" id="SSF54909">
    <property type="entry name" value="Dimeric alpha+beta barrel"/>
    <property type="match status" value="1"/>
</dbReference>
<evidence type="ECO:0000313" key="2">
    <source>
        <dbReference type="Proteomes" id="UP000310017"/>
    </source>
</evidence>
<keyword evidence="2" id="KW-1185">Reference proteome</keyword>
<accession>A0A5B7SQI5</accession>
<dbReference type="EMBL" id="CP040710">
    <property type="protein sequence ID" value="QCX00876.1"/>
    <property type="molecule type" value="Genomic_DNA"/>
</dbReference>
<dbReference type="KEGG" id="asag:FGM00_12425"/>